<keyword evidence="8 15" id="KW-0812">Transmembrane</keyword>
<evidence type="ECO:0000256" key="6">
    <source>
        <dbReference type="ARBA" id="ARBA00022475"/>
    </source>
</evidence>
<sequence>MSEKLNISLIGGLLAGIATSLCCAGPLVLLSLGFSGAWISNLAALKPYRPVFIVLALAALVVAYSLIYNRAPDQMCGKGKVCAEPPVKRTYEGIFWGVAVVVLMSIASPYLISIIYG</sequence>
<evidence type="ECO:0000256" key="12">
    <source>
        <dbReference type="ARBA" id="ARBA00023136"/>
    </source>
</evidence>
<dbReference type="GO" id="GO:0005886">
    <property type="term" value="C:plasma membrane"/>
    <property type="evidence" value="ECO:0007669"/>
    <property type="project" value="UniProtKB-SubCell"/>
</dbReference>
<evidence type="ECO:0000256" key="11">
    <source>
        <dbReference type="ARBA" id="ARBA00022989"/>
    </source>
</evidence>
<comment type="caution">
    <text evidence="16">The sequence shown here is derived from an EMBL/GenBank/DDBJ whole genome shotgun (WGS) entry which is preliminary data.</text>
</comment>
<keyword evidence="10" id="KW-0476">Mercury</keyword>
<evidence type="ECO:0000256" key="1">
    <source>
        <dbReference type="ARBA" id="ARBA00004429"/>
    </source>
</evidence>
<evidence type="ECO:0000256" key="4">
    <source>
        <dbReference type="ARBA" id="ARBA00022448"/>
    </source>
</evidence>
<gene>
    <name evidence="16" type="primary">merT</name>
    <name evidence="16" type="ORF">METHB2_20071</name>
</gene>
<keyword evidence="5" id="KW-0475">Mercuric resistance</keyword>
<evidence type="ECO:0000313" key="16">
    <source>
        <dbReference type="EMBL" id="CAA9890240.1"/>
    </source>
</evidence>
<keyword evidence="12 15" id="KW-0472">Membrane</keyword>
<evidence type="ECO:0000256" key="8">
    <source>
        <dbReference type="ARBA" id="ARBA00022692"/>
    </source>
</evidence>
<evidence type="ECO:0000256" key="5">
    <source>
        <dbReference type="ARBA" id="ARBA00022466"/>
    </source>
</evidence>
<keyword evidence="17" id="KW-1185">Reference proteome</keyword>
<accession>A0A8S0Y613</accession>
<evidence type="ECO:0000256" key="7">
    <source>
        <dbReference type="ARBA" id="ARBA00022519"/>
    </source>
</evidence>
<dbReference type="AlphaFoldDB" id="A0A8S0Y613"/>
<organism evidence="16 17">
    <name type="scientific">Candidatus Methylobacter favarea</name>
    <dbReference type="NCBI Taxonomy" id="2707345"/>
    <lineage>
        <taxon>Bacteria</taxon>
        <taxon>Pseudomonadati</taxon>
        <taxon>Pseudomonadota</taxon>
        <taxon>Gammaproteobacteria</taxon>
        <taxon>Methylococcales</taxon>
        <taxon>Methylococcaceae</taxon>
        <taxon>Methylobacter</taxon>
    </lineage>
</organism>
<keyword evidence="9" id="KW-0479">Metal-binding</keyword>
<comment type="subcellular location">
    <subcellularLocation>
        <location evidence="1">Cell inner membrane</location>
        <topology evidence="1">Multi-pass membrane protein</topology>
    </subcellularLocation>
</comment>
<dbReference type="Pfam" id="PF02411">
    <property type="entry name" value="MerT"/>
    <property type="match status" value="1"/>
</dbReference>
<name>A0A8S0Y613_9GAMM</name>
<dbReference type="Proteomes" id="UP000494216">
    <property type="component" value="Unassembled WGS sequence"/>
</dbReference>
<dbReference type="InterPro" id="IPR003457">
    <property type="entry name" value="Transprt_MerT"/>
</dbReference>
<dbReference type="RefSeq" id="WP_174625195.1">
    <property type="nucleotide sequence ID" value="NZ_CADCXN010000047.1"/>
</dbReference>
<keyword evidence="11 15" id="KW-1133">Transmembrane helix</keyword>
<proteinExistence type="inferred from homology"/>
<keyword evidence="4" id="KW-0813">Transport</keyword>
<evidence type="ECO:0000256" key="3">
    <source>
        <dbReference type="ARBA" id="ARBA00017053"/>
    </source>
</evidence>
<feature type="transmembrane region" description="Helical" evidence="15">
    <location>
        <begin position="94"/>
        <end position="116"/>
    </location>
</feature>
<dbReference type="EMBL" id="CADCXN010000047">
    <property type="protein sequence ID" value="CAA9890240.1"/>
    <property type="molecule type" value="Genomic_DNA"/>
</dbReference>
<comment type="similarity">
    <text evidence="2">Belongs to the MerT family.</text>
</comment>
<evidence type="ECO:0000256" key="2">
    <source>
        <dbReference type="ARBA" id="ARBA00008224"/>
    </source>
</evidence>
<evidence type="ECO:0000256" key="9">
    <source>
        <dbReference type="ARBA" id="ARBA00022723"/>
    </source>
</evidence>
<evidence type="ECO:0000256" key="13">
    <source>
        <dbReference type="ARBA" id="ARBA00030934"/>
    </source>
</evidence>
<keyword evidence="6" id="KW-1003">Cell membrane</keyword>
<dbReference type="GO" id="GO:0015097">
    <property type="term" value="F:mercury ion transmembrane transporter activity"/>
    <property type="evidence" value="ECO:0007669"/>
    <property type="project" value="InterPro"/>
</dbReference>
<comment type="function">
    <text evidence="14">Involved in mercury resistance. Probably transfers a mercuric ion from the periplasmic Hg(2+)-binding protein MerP to the cytoplasmic mercuric reductase MerA.</text>
</comment>
<dbReference type="Gene3D" id="1.10.287.910">
    <property type="entry name" value="bacterial mercury transporter, merf"/>
    <property type="match status" value="1"/>
</dbReference>
<feature type="transmembrane region" description="Helical" evidence="15">
    <location>
        <begin position="48"/>
        <end position="68"/>
    </location>
</feature>
<keyword evidence="7" id="KW-0997">Cell inner membrane</keyword>
<dbReference type="GO" id="GO:0046872">
    <property type="term" value="F:metal ion binding"/>
    <property type="evidence" value="ECO:0007669"/>
    <property type="project" value="UniProtKB-KW"/>
</dbReference>
<protein>
    <recommendedName>
        <fullName evidence="3">Mercuric transport protein MerT</fullName>
    </recommendedName>
    <alternativeName>
        <fullName evidence="13">Mercury ion transport protein</fullName>
    </alternativeName>
</protein>
<evidence type="ECO:0000313" key="17">
    <source>
        <dbReference type="Proteomes" id="UP000494216"/>
    </source>
</evidence>
<reference evidence="16 17" key="1">
    <citation type="submission" date="2020-02" db="EMBL/GenBank/DDBJ databases">
        <authorList>
            <person name="Hogendoorn C."/>
        </authorList>
    </citation>
    <scope>NUCLEOTIDE SEQUENCE [LARGE SCALE GENOMIC DNA]</scope>
    <source>
        <strain evidence="16">METHB21</strain>
    </source>
</reference>
<evidence type="ECO:0000256" key="14">
    <source>
        <dbReference type="ARBA" id="ARBA00045720"/>
    </source>
</evidence>
<evidence type="ECO:0000256" key="15">
    <source>
        <dbReference type="SAM" id="Phobius"/>
    </source>
</evidence>
<evidence type="ECO:0000256" key="10">
    <source>
        <dbReference type="ARBA" id="ARBA00022914"/>
    </source>
</evidence>